<dbReference type="InterPro" id="IPR025938">
    <property type="entry name" value="RRXRR_dom"/>
</dbReference>
<dbReference type="EMBL" id="JACJTA010000068">
    <property type="protein sequence ID" value="MBD2607643.1"/>
    <property type="molecule type" value="Genomic_DNA"/>
</dbReference>
<evidence type="ECO:0000256" key="1">
    <source>
        <dbReference type="SAM" id="MobiDB-lite"/>
    </source>
</evidence>
<comment type="caution">
    <text evidence="3">The sequence shown here is derived from an EMBL/GenBank/DDBJ whole genome shotgun (WGS) entry which is preliminary data.</text>
</comment>
<accession>A0ABR8GWV9</accession>
<reference evidence="3 4" key="1">
    <citation type="journal article" date="2020" name="ISME J.">
        <title>Comparative genomics reveals insights into cyanobacterial evolution and habitat adaptation.</title>
        <authorList>
            <person name="Chen M.Y."/>
            <person name="Teng W.K."/>
            <person name="Zhao L."/>
            <person name="Hu C.X."/>
            <person name="Zhou Y.K."/>
            <person name="Han B.P."/>
            <person name="Song L.R."/>
            <person name="Shu W.S."/>
        </authorList>
    </citation>
    <scope>NUCLEOTIDE SEQUENCE [LARGE SCALE GENOMIC DNA]</scope>
    <source>
        <strain evidence="3 4">FACHB-248</strain>
    </source>
</reference>
<feature type="domain" description="RRXRR" evidence="2">
    <location>
        <begin position="3"/>
        <end position="175"/>
    </location>
</feature>
<sequence length="390" mass="44902">MFVPVVDQNNRPLMPTTPSRAKRWIKSGKATPFFKKGVFCVRLNQEPSNRNTQPIAVGIEERRKREGFTVKSKMHTYLNIQTHAVDWVKDHVEVRRNMRRARRFRNTPCRQNRKNRLVNKQKLPSGFGSSLSTGTAKTATASPPSTKARWQWKLRICKWLALIFPVSTFVIEDIKAKTWKNGRKWNLIFSPLEVGKKWFYSELKRLANLETRTGNDTYAGRQSLGLKKSKNKLSNSFSAHCVDSWVLANWFVSGHTKPENTELIEIIPLEFHRRQLHRLQHSLGHIRSRYGGTISDGFKRGSVIKHPKFGFCYVGGWQESPTKKDPSRKTISLHSLDTGKRLTQNALSNDCLFKAYSSWRVTAVKTAVRLSSTHLLSSGFQPYRGFSYDH</sequence>
<proteinExistence type="predicted"/>
<dbReference type="Proteomes" id="UP000660380">
    <property type="component" value="Unassembled WGS sequence"/>
</dbReference>
<feature type="compositionally biased region" description="Low complexity" evidence="1">
    <location>
        <begin position="128"/>
        <end position="144"/>
    </location>
</feature>
<organism evidence="3 4">
    <name type="scientific">Scytonema hofmannii FACHB-248</name>
    <dbReference type="NCBI Taxonomy" id="1842502"/>
    <lineage>
        <taxon>Bacteria</taxon>
        <taxon>Bacillati</taxon>
        <taxon>Cyanobacteriota</taxon>
        <taxon>Cyanophyceae</taxon>
        <taxon>Nostocales</taxon>
        <taxon>Scytonemataceae</taxon>
        <taxon>Scytonema</taxon>
    </lineage>
</organism>
<dbReference type="Pfam" id="PF14239">
    <property type="entry name" value="RRXRR"/>
    <property type="match status" value="1"/>
</dbReference>
<gene>
    <name evidence="3" type="ORF">H6G81_24735</name>
</gene>
<evidence type="ECO:0000259" key="2">
    <source>
        <dbReference type="Pfam" id="PF14239"/>
    </source>
</evidence>
<feature type="region of interest" description="Disordered" evidence="1">
    <location>
        <begin position="123"/>
        <end position="144"/>
    </location>
</feature>
<evidence type="ECO:0000313" key="3">
    <source>
        <dbReference type="EMBL" id="MBD2607643.1"/>
    </source>
</evidence>
<dbReference type="RefSeq" id="WP_084763214.1">
    <property type="nucleotide sequence ID" value="NZ_JACJTA010000068.1"/>
</dbReference>
<keyword evidence="4" id="KW-1185">Reference proteome</keyword>
<evidence type="ECO:0000313" key="4">
    <source>
        <dbReference type="Proteomes" id="UP000660380"/>
    </source>
</evidence>
<name>A0ABR8GWV9_9CYAN</name>
<protein>
    <submittedName>
        <fullName evidence="3">RRXRR domain-containing protein</fullName>
    </submittedName>
</protein>